<dbReference type="InterPro" id="IPR025250">
    <property type="entry name" value="DUF4199"/>
</dbReference>
<feature type="transmembrane region" description="Helical" evidence="1">
    <location>
        <begin position="77"/>
        <end position="98"/>
    </location>
</feature>
<reference evidence="2 6" key="2">
    <citation type="submission" date="2017-11" db="EMBL/GenBank/DDBJ databases">
        <title>Genome sequencing of Prevotella intermedia KCOM 2033.</title>
        <authorList>
            <person name="Kook J.-K."/>
            <person name="Park S.-N."/>
            <person name="Lim Y.K."/>
        </authorList>
    </citation>
    <scope>NUCLEOTIDE SEQUENCE [LARGE SCALE GENOMIC DNA]</scope>
    <source>
        <strain evidence="2 6">KCOM 2033</strain>
    </source>
</reference>
<name>A0A0S3UIA7_PREIN</name>
<dbReference type="Proteomes" id="UP000283868">
    <property type="component" value="Unassembled WGS sequence"/>
</dbReference>
<sequence>MNYEEIKQLRAYARYDGIYLAIVWAASFTCFLASPLLGILATFSSILTLSTPFFVAYRLKVYREIGLNGTISFKRAYFYCIRVFMNAALLFSLAQWLYMNFLDHGKVASMVASITSLPEYDSFFAALGISREEFTATLPEAFSATPMVINSLMYEIFFGAIISLIVSALMARNKK</sequence>
<evidence type="ECO:0000313" key="6">
    <source>
        <dbReference type="Proteomes" id="UP000229323"/>
    </source>
</evidence>
<dbReference type="STRING" id="28131.BWX40_05035"/>
<evidence type="ECO:0000313" key="4">
    <source>
        <dbReference type="EMBL" id="RRF87423.1"/>
    </source>
</evidence>
<dbReference type="EMBL" id="AP014597">
    <property type="protein sequence ID" value="BAU17234.1"/>
    <property type="molecule type" value="Genomic_DNA"/>
</dbReference>
<reference evidence="3 5" key="1">
    <citation type="journal article" date="2016" name="DNA Res.">
        <title>The complete genome sequencing of Prevotella intermedia strain OMA14 and a subsequent fine-scale, intra-species genomic comparison reveal an unusual amplification of conjugative and mobile transposons and identify a novel Prevotella-lineage-specific repeat.</title>
        <authorList>
            <person name="Naito M."/>
            <person name="Ogura Y."/>
            <person name="Itoh T."/>
            <person name="Shoji M."/>
            <person name="Okamoto M."/>
            <person name="Hayashi T."/>
            <person name="Nakayama K."/>
        </authorList>
    </citation>
    <scope>NUCLEOTIDE SEQUENCE [LARGE SCALE GENOMIC DNA]</scope>
    <source>
        <strain evidence="3 5">OMA14</strain>
    </source>
</reference>
<dbReference type="RefSeq" id="WP_096405207.1">
    <property type="nucleotide sequence ID" value="NZ_AP014597.1"/>
</dbReference>
<evidence type="ECO:0000256" key="1">
    <source>
        <dbReference type="SAM" id="Phobius"/>
    </source>
</evidence>
<feature type="transmembrane region" description="Helical" evidence="1">
    <location>
        <begin position="12"/>
        <end position="34"/>
    </location>
</feature>
<evidence type="ECO:0000313" key="7">
    <source>
        <dbReference type="Proteomes" id="UP000283868"/>
    </source>
</evidence>
<dbReference type="EMBL" id="QXEN01000007">
    <property type="protein sequence ID" value="RRF87423.1"/>
    <property type="molecule type" value="Genomic_DNA"/>
</dbReference>
<gene>
    <name evidence="2" type="ORF">CTM50_11960</name>
    <name evidence="4" type="ORF">D2S45_06155</name>
    <name evidence="3" type="ORF">PIOMA14_I_0726</name>
</gene>
<feature type="transmembrane region" description="Helical" evidence="1">
    <location>
        <begin position="152"/>
        <end position="171"/>
    </location>
</feature>
<dbReference type="AlphaFoldDB" id="A0A0S3UIA7"/>
<dbReference type="Pfam" id="PF13858">
    <property type="entry name" value="DUF4199"/>
    <property type="match status" value="1"/>
</dbReference>
<dbReference type="Proteomes" id="UP000229323">
    <property type="component" value="Chromosome"/>
</dbReference>
<keyword evidence="7" id="KW-1185">Reference proteome</keyword>
<evidence type="ECO:0000313" key="3">
    <source>
        <dbReference type="EMBL" id="BAU17234.1"/>
    </source>
</evidence>
<reference evidence="4 7" key="3">
    <citation type="submission" date="2018-08" db="EMBL/GenBank/DDBJ databases">
        <title>Comparative analysis of Prevotella intermedia strains.</title>
        <authorList>
            <person name="Moon J.-H."/>
            <person name="Lee J.-H."/>
        </authorList>
    </citation>
    <scope>NUCLEOTIDE SEQUENCE [LARGE SCALE GENOMIC DNA]</scope>
    <source>
        <strain evidence="4 7">ATCC 15033</strain>
    </source>
</reference>
<keyword evidence="1" id="KW-0472">Membrane</keyword>
<dbReference type="EMBL" id="CP024696">
    <property type="protein sequence ID" value="ATV53673.1"/>
    <property type="molecule type" value="Genomic_DNA"/>
</dbReference>
<keyword evidence="1" id="KW-1133">Transmembrane helix</keyword>
<accession>A0A0S3UIA7</accession>
<protein>
    <submittedName>
        <fullName evidence="2">DUF4199 domain-containing protein</fullName>
    </submittedName>
</protein>
<dbReference type="Proteomes" id="UP000217431">
    <property type="component" value="Chromosome I"/>
</dbReference>
<proteinExistence type="predicted"/>
<keyword evidence="1" id="KW-0812">Transmembrane</keyword>
<evidence type="ECO:0000313" key="5">
    <source>
        <dbReference type="Proteomes" id="UP000217431"/>
    </source>
</evidence>
<evidence type="ECO:0000313" key="2">
    <source>
        <dbReference type="EMBL" id="ATV53673.1"/>
    </source>
</evidence>
<organism evidence="3 5">
    <name type="scientific">Prevotella intermedia</name>
    <dbReference type="NCBI Taxonomy" id="28131"/>
    <lineage>
        <taxon>Bacteria</taxon>
        <taxon>Pseudomonadati</taxon>
        <taxon>Bacteroidota</taxon>
        <taxon>Bacteroidia</taxon>
        <taxon>Bacteroidales</taxon>
        <taxon>Prevotellaceae</taxon>
        <taxon>Prevotella</taxon>
    </lineage>
</organism>
<feature type="transmembrane region" description="Helical" evidence="1">
    <location>
        <begin position="40"/>
        <end position="57"/>
    </location>
</feature>